<feature type="transmembrane region" description="Helical" evidence="14">
    <location>
        <begin position="179"/>
        <end position="196"/>
    </location>
</feature>
<evidence type="ECO:0000313" key="15">
    <source>
        <dbReference type="EMBL" id="SVD86923.1"/>
    </source>
</evidence>
<gene>
    <name evidence="15" type="ORF">METZ01_LOCUS439777</name>
</gene>
<evidence type="ECO:0000256" key="12">
    <source>
        <dbReference type="ARBA" id="ARBA00023211"/>
    </source>
</evidence>
<reference evidence="15" key="1">
    <citation type="submission" date="2018-05" db="EMBL/GenBank/DDBJ databases">
        <authorList>
            <person name="Lanie J.A."/>
            <person name="Ng W.-L."/>
            <person name="Kazmierczak K.M."/>
            <person name="Andrzejewski T.M."/>
            <person name="Davidsen T.M."/>
            <person name="Wayne K.J."/>
            <person name="Tettelin H."/>
            <person name="Glass J.I."/>
            <person name="Rusch D."/>
            <person name="Podicherti R."/>
            <person name="Tsui H.-C.T."/>
            <person name="Winkler M.E."/>
        </authorList>
    </citation>
    <scope>NUCLEOTIDE SEQUENCE</scope>
</reference>
<keyword evidence="11" id="KW-0594">Phospholipid biosynthesis</keyword>
<feature type="transmembrane region" description="Helical" evidence="14">
    <location>
        <begin position="7"/>
        <end position="27"/>
    </location>
</feature>
<evidence type="ECO:0000256" key="9">
    <source>
        <dbReference type="ARBA" id="ARBA00023098"/>
    </source>
</evidence>
<feature type="transmembrane region" description="Helical" evidence="14">
    <location>
        <begin position="211"/>
        <end position="228"/>
    </location>
</feature>
<keyword evidence="13" id="KW-1208">Phospholipid metabolism</keyword>
<dbReference type="InterPro" id="IPR043130">
    <property type="entry name" value="CDP-OH_PTrfase_TM_dom"/>
</dbReference>
<comment type="cofactor">
    <cofactor evidence="1">
        <name>Mn(2+)</name>
        <dbReference type="ChEBI" id="CHEBI:29035"/>
    </cofactor>
</comment>
<evidence type="ECO:0000256" key="7">
    <source>
        <dbReference type="ARBA" id="ARBA00022692"/>
    </source>
</evidence>
<protein>
    <recommendedName>
        <fullName evidence="16">Phosphatidylcholine synthase</fullName>
    </recommendedName>
</protein>
<dbReference type="EMBL" id="UINC01178649">
    <property type="protein sequence ID" value="SVD86923.1"/>
    <property type="molecule type" value="Genomic_DNA"/>
</dbReference>
<evidence type="ECO:0000256" key="5">
    <source>
        <dbReference type="ARBA" id="ARBA00022519"/>
    </source>
</evidence>
<feature type="non-terminal residue" evidence="15">
    <location>
        <position position="235"/>
    </location>
</feature>
<evidence type="ECO:0000256" key="6">
    <source>
        <dbReference type="ARBA" id="ARBA00022679"/>
    </source>
</evidence>
<keyword evidence="6" id="KW-0808">Transferase</keyword>
<dbReference type="GO" id="GO:0008654">
    <property type="term" value="P:phospholipid biosynthetic process"/>
    <property type="evidence" value="ECO:0007669"/>
    <property type="project" value="UniProtKB-KW"/>
</dbReference>
<dbReference type="AlphaFoldDB" id="A0A382YUN6"/>
<proteinExistence type="predicted"/>
<feature type="transmembrane region" description="Helical" evidence="14">
    <location>
        <begin position="33"/>
        <end position="53"/>
    </location>
</feature>
<organism evidence="15">
    <name type="scientific">marine metagenome</name>
    <dbReference type="NCBI Taxonomy" id="408172"/>
    <lineage>
        <taxon>unclassified sequences</taxon>
        <taxon>metagenomes</taxon>
        <taxon>ecological metagenomes</taxon>
    </lineage>
</organism>
<evidence type="ECO:0000256" key="1">
    <source>
        <dbReference type="ARBA" id="ARBA00001936"/>
    </source>
</evidence>
<keyword evidence="12" id="KW-0464">Manganese</keyword>
<keyword evidence="9" id="KW-0443">Lipid metabolism</keyword>
<evidence type="ECO:0000256" key="13">
    <source>
        <dbReference type="ARBA" id="ARBA00023264"/>
    </source>
</evidence>
<evidence type="ECO:0000256" key="4">
    <source>
        <dbReference type="ARBA" id="ARBA00022516"/>
    </source>
</evidence>
<evidence type="ECO:0000256" key="14">
    <source>
        <dbReference type="SAM" id="Phobius"/>
    </source>
</evidence>
<evidence type="ECO:0000256" key="11">
    <source>
        <dbReference type="ARBA" id="ARBA00023209"/>
    </source>
</evidence>
<feature type="transmembrane region" description="Helical" evidence="14">
    <location>
        <begin position="97"/>
        <end position="115"/>
    </location>
</feature>
<dbReference type="Pfam" id="PF01066">
    <property type="entry name" value="CDP-OH_P_transf"/>
    <property type="match status" value="1"/>
</dbReference>
<dbReference type="GO" id="GO:0016780">
    <property type="term" value="F:phosphotransferase activity, for other substituted phosphate groups"/>
    <property type="evidence" value="ECO:0007669"/>
    <property type="project" value="InterPro"/>
</dbReference>
<evidence type="ECO:0000256" key="10">
    <source>
        <dbReference type="ARBA" id="ARBA00023136"/>
    </source>
</evidence>
<evidence type="ECO:0008006" key="16">
    <source>
        <dbReference type="Google" id="ProtNLM"/>
    </source>
</evidence>
<dbReference type="PIRSF" id="PIRSF000851">
    <property type="entry name" value="PcS"/>
    <property type="match status" value="1"/>
</dbReference>
<dbReference type="GO" id="GO:0005886">
    <property type="term" value="C:plasma membrane"/>
    <property type="evidence" value="ECO:0007669"/>
    <property type="project" value="UniProtKB-SubCell"/>
</dbReference>
<comment type="subcellular location">
    <subcellularLocation>
        <location evidence="2">Cell inner membrane</location>
        <topology evidence="2">Multi-pass membrane protein</topology>
    </subcellularLocation>
</comment>
<name>A0A382YUN6_9ZZZZ</name>
<evidence type="ECO:0000256" key="3">
    <source>
        <dbReference type="ARBA" id="ARBA00022475"/>
    </source>
</evidence>
<accession>A0A382YUN6</accession>
<keyword evidence="7 14" id="KW-0812">Transmembrane</keyword>
<keyword evidence="8 14" id="KW-1133">Transmembrane helix</keyword>
<dbReference type="Gene3D" id="1.20.120.1760">
    <property type="match status" value="1"/>
</dbReference>
<keyword evidence="3" id="KW-1003">Cell membrane</keyword>
<keyword evidence="4" id="KW-0444">Lipid biosynthesis</keyword>
<evidence type="ECO:0000256" key="2">
    <source>
        <dbReference type="ARBA" id="ARBA00004429"/>
    </source>
</evidence>
<sequence>MVNKIQSWSVHVFTALGGLAGFLSLEAILRDNIFLAFIWLSVAFFIDGIDGTLARRYKVKEMVPAIDGSILDNIVDYLNYVFIPAVMVYWFNLVPSQLTLLAVALILIVSCYTFANTKLKTEDNYFRGFPAVWNMVIFYLFVIGTSQLTNFLVIVFFSVMTFIPLKYLHPFRVKERKSLNLFMLAIWGLCCVFLLLDLRDPPTQLSAYRDIYYWLWVVLNLYFVYISLQRSIPRN</sequence>
<evidence type="ECO:0000256" key="8">
    <source>
        <dbReference type="ARBA" id="ARBA00022989"/>
    </source>
</evidence>
<dbReference type="InterPro" id="IPR026027">
    <property type="entry name" value="PcS"/>
</dbReference>
<dbReference type="InterPro" id="IPR000462">
    <property type="entry name" value="CDP-OH_P_trans"/>
</dbReference>
<keyword evidence="5" id="KW-0997">Cell inner membrane</keyword>
<keyword evidence="10 14" id="KW-0472">Membrane</keyword>